<protein>
    <submittedName>
        <fullName evidence="2">Matrixin</fullName>
    </submittedName>
</protein>
<organism evidence="2 3">
    <name type="scientific">Halorubrum saccharovorum DSM 1137</name>
    <dbReference type="NCBI Taxonomy" id="1227484"/>
    <lineage>
        <taxon>Archaea</taxon>
        <taxon>Methanobacteriati</taxon>
        <taxon>Methanobacteriota</taxon>
        <taxon>Stenosarchaea group</taxon>
        <taxon>Halobacteria</taxon>
        <taxon>Halobacteriales</taxon>
        <taxon>Haloferacaceae</taxon>
        <taxon>Halorubrum</taxon>
    </lineage>
</organism>
<dbReference type="EMBL" id="AOJE01000010">
    <property type="protein sequence ID" value="ELZ42877.1"/>
    <property type="molecule type" value="Genomic_DNA"/>
</dbReference>
<dbReference type="GO" id="GO:0008237">
    <property type="term" value="F:metallopeptidase activity"/>
    <property type="evidence" value="ECO:0007669"/>
    <property type="project" value="InterPro"/>
</dbReference>
<comment type="caution">
    <text evidence="2">The sequence shown here is derived from an EMBL/GenBank/DDBJ whole genome shotgun (WGS) entry which is preliminary data.</text>
</comment>
<accession>M0E7H9</accession>
<proteinExistence type="predicted"/>
<dbReference type="InterPro" id="IPR024079">
    <property type="entry name" value="MetalloPept_cat_dom_sf"/>
</dbReference>
<dbReference type="STRING" id="1227484.C471_02755"/>
<evidence type="ECO:0000256" key="1">
    <source>
        <dbReference type="SAM" id="MobiDB-lite"/>
    </source>
</evidence>
<dbReference type="Gene3D" id="3.40.390.10">
    <property type="entry name" value="Collagenase (Catalytic Domain)"/>
    <property type="match status" value="1"/>
</dbReference>
<evidence type="ECO:0000313" key="3">
    <source>
        <dbReference type="Proteomes" id="UP000011514"/>
    </source>
</evidence>
<dbReference type="eggNOG" id="arCOG04994">
    <property type="taxonomic scope" value="Archaea"/>
</dbReference>
<keyword evidence="3" id="KW-1185">Reference proteome</keyword>
<sequence>MISEIEVDRLMTYNQTQSGSVSVENAGGESGAGNLSVMLRDRQLVSEAIELDAGETIEVEFETGRLRYPEGDYVIQATLNAEFVEQEFSINHPSPYGSTDIDLYVDDSATDRKLNESVSEAISYWEENDEAYLGYEVEYHLVDSETQADKVLTFEAVGTCGTEIDTGYLGCADLVRSNVDDPVRLSVDPRTPNPVVTDTLIHEIGHTHGLEHGEEPGAVMRESYDVFESLGSVKFHVRSSSGSVPDDALDEIEEALDFYQSEGAFEYALVNSAADAHYTVTFDSRGTQCGFSGGGSCLIDGEHESQIDIRLEQLDSEVVAWHLGYNLAGPAVDRLPEGLDTEERDEREDWPQ</sequence>
<gene>
    <name evidence="2" type="ORF">C471_02755</name>
</gene>
<dbReference type="AlphaFoldDB" id="M0E7H9"/>
<reference evidence="2 3" key="1">
    <citation type="journal article" date="2014" name="PLoS Genet.">
        <title>Phylogenetically driven sequencing of extremely halophilic archaea reveals strategies for static and dynamic osmo-response.</title>
        <authorList>
            <person name="Becker E.A."/>
            <person name="Seitzer P.M."/>
            <person name="Tritt A."/>
            <person name="Larsen D."/>
            <person name="Krusor M."/>
            <person name="Yao A.I."/>
            <person name="Wu D."/>
            <person name="Madern D."/>
            <person name="Eisen J.A."/>
            <person name="Darling A.E."/>
            <person name="Facciotti M.T."/>
        </authorList>
    </citation>
    <scope>NUCLEOTIDE SEQUENCE [LARGE SCALE GENOMIC DNA]</scope>
    <source>
        <strain evidence="2 3">DSM 1137</strain>
    </source>
</reference>
<dbReference type="SUPFAM" id="SSF55486">
    <property type="entry name" value="Metalloproteases ('zincins'), catalytic domain"/>
    <property type="match status" value="1"/>
</dbReference>
<name>M0E7H9_9EURY</name>
<evidence type="ECO:0000313" key="2">
    <source>
        <dbReference type="EMBL" id="ELZ42877.1"/>
    </source>
</evidence>
<feature type="region of interest" description="Disordered" evidence="1">
    <location>
        <begin position="332"/>
        <end position="352"/>
    </location>
</feature>
<dbReference type="Proteomes" id="UP000011514">
    <property type="component" value="Unassembled WGS sequence"/>
</dbReference>